<organism evidence="1 2">
    <name type="scientific">Siccirubricoccus deserti</name>
    <dbReference type="NCBI Taxonomy" id="2013562"/>
    <lineage>
        <taxon>Bacteria</taxon>
        <taxon>Pseudomonadati</taxon>
        <taxon>Pseudomonadota</taxon>
        <taxon>Alphaproteobacteria</taxon>
        <taxon>Acetobacterales</taxon>
        <taxon>Roseomonadaceae</taxon>
        <taxon>Siccirubricoccus</taxon>
    </lineage>
</organism>
<accession>A0A9X0QWV9</accession>
<name>A0A9X0QWV9_9PROT</name>
<dbReference type="Proteomes" id="UP000600101">
    <property type="component" value="Unassembled WGS sequence"/>
</dbReference>
<protein>
    <submittedName>
        <fullName evidence="1">Uncharacterized protein</fullName>
    </submittedName>
</protein>
<proteinExistence type="predicted"/>
<dbReference type="AlphaFoldDB" id="A0A9X0QWV9"/>
<sequence>MNQIFSAAAFSSAAVIPAAAVESLANDLKQWMIGAAGTLQPKRKFDGRPERNFNLRGLKLDRYLQHEKQRFGINLGWTDDASAKTAAKVTRWFFARESSDDGALRYAETIALGNGGDPSFVRHENRTVGVNLGWSKTPVYEWKILGGTAGTPVQAGQNVALFNEKANECLIYFDRTAGGDIGWPTSQRWEDQLKSLAVKTGKEAAKKAVLAALGL</sequence>
<evidence type="ECO:0000313" key="1">
    <source>
        <dbReference type="EMBL" id="MBC4014738.1"/>
    </source>
</evidence>
<reference evidence="1" key="1">
    <citation type="submission" date="2020-08" db="EMBL/GenBank/DDBJ databases">
        <authorList>
            <person name="Hu Y."/>
            <person name="Nguyen S.V."/>
            <person name="Li F."/>
            <person name="Fanning S."/>
        </authorList>
    </citation>
    <scope>NUCLEOTIDE SEQUENCE</scope>
    <source>
        <strain evidence="1">SYSU D8009</strain>
    </source>
</reference>
<dbReference type="EMBL" id="JACOMF010000004">
    <property type="protein sequence ID" value="MBC4014738.1"/>
    <property type="molecule type" value="Genomic_DNA"/>
</dbReference>
<dbReference type="RefSeq" id="WP_186769507.1">
    <property type="nucleotide sequence ID" value="NZ_JACOMF010000004.1"/>
</dbReference>
<evidence type="ECO:0000313" key="2">
    <source>
        <dbReference type="Proteomes" id="UP000600101"/>
    </source>
</evidence>
<keyword evidence="2" id="KW-1185">Reference proteome</keyword>
<comment type="caution">
    <text evidence="1">The sequence shown here is derived from an EMBL/GenBank/DDBJ whole genome shotgun (WGS) entry which is preliminary data.</text>
</comment>
<gene>
    <name evidence="1" type="ORF">H7965_05315</name>
</gene>